<dbReference type="InterPro" id="IPR056604">
    <property type="entry name" value="GBF1-like_TPR"/>
</dbReference>
<dbReference type="InterPro" id="IPR000904">
    <property type="entry name" value="Sec7_dom"/>
</dbReference>
<dbReference type="Pfam" id="PF01369">
    <property type="entry name" value="Sec7"/>
    <property type="match status" value="1"/>
</dbReference>
<dbReference type="PANTHER" id="PTHR10663:SF388">
    <property type="entry name" value="GOLGI-SPECIFIC BREFELDIN A-RESISTANCE GUANINE NUCLEOTIDE EXCHANGE FACTOR 1"/>
    <property type="match status" value="1"/>
</dbReference>
<dbReference type="EMBL" id="KN847552">
    <property type="protein sequence ID" value="KIW01849.1"/>
    <property type="molecule type" value="Genomic_DNA"/>
</dbReference>
<feature type="domain" description="SEC7" evidence="2">
    <location>
        <begin position="640"/>
        <end position="836"/>
    </location>
</feature>
<dbReference type="GeneID" id="27314671"/>
<protein>
    <recommendedName>
        <fullName evidence="2">SEC7 domain-containing protein</fullName>
    </recommendedName>
</protein>
<feature type="region of interest" description="Disordered" evidence="1">
    <location>
        <begin position="321"/>
        <end position="360"/>
    </location>
</feature>
<feature type="region of interest" description="Disordered" evidence="1">
    <location>
        <begin position="1"/>
        <end position="24"/>
    </location>
</feature>
<dbReference type="Pfam" id="PF12783">
    <property type="entry name" value="Sec7-like_HUS"/>
    <property type="match status" value="1"/>
</dbReference>
<dbReference type="SUPFAM" id="SSF48371">
    <property type="entry name" value="ARM repeat"/>
    <property type="match status" value="1"/>
</dbReference>
<dbReference type="Gene3D" id="1.10.1000.11">
    <property type="entry name" value="Arf Nucleotide-binding Site Opener,domain 2"/>
    <property type="match status" value="1"/>
</dbReference>
<feature type="compositionally biased region" description="Polar residues" evidence="1">
    <location>
        <begin position="1576"/>
        <end position="1594"/>
    </location>
</feature>
<name>A0A0D2ARM7_9PEZI</name>
<keyword evidence="4" id="KW-1185">Reference proteome</keyword>
<dbReference type="VEuPathDB" id="FungiDB:PV09_06698"/>
<dbReference type="SMART" id="SM00222">
    <property type="entry name" value="Sec7"/>
    <property type="match status" value="1"/>
</dbReference>
<feature type="compositionally biased region" description="Basic residues" evidence="1">
    <location>
        <begin position="1334"/>
        <end position="1345"/>
    </location>
</feature>
<dbReference type="InParanoid" id="A0A0D2ARM7"/>
<dbReference type="HOGENOM" id="CLU_001204_3_1_1"/>
<feature type="region of interest" description="Disordered" evidence="1">
    <location>
        <begin position="1327"/>
        <end position="1348"/>
    </location>
</feature>
<dbReference type="GO" id="GO:0005085">
    <property type="term" value="F:guanyl-nucleotide exchange factor activity"/>
    <property type="evidence" value="ECO:0007669"/>
    <property type="project" value="InterPro"/>
</dbReference>
<organism evidence="3 4">
    <name type="scientific">Verruconis gallopava</name>
    <dbReference type="NCBI Taxonomy" id="253628"/>
    <lineage>
        <taxon>Eukaryota</taxon>
        <taxon>Fungi</taxon>
        <taxon>Dikarya</taxon>
        <taxon>Ascomycota</taxon>
        <taxon>Pezizomycotina</taxon>
        <taxon>Dothideomycetes</taxon>
        <taxon>Pleosporomycetidae</taxon>
        <taxon>Venturiales</taxon>
        <taxon>Sympoventuriaceae</taxon>
        <taxon>Verruconis</taxon>
    </lineage>
</organism>
<dbReference type="GO" id="GO:0005794">
    <property type="term" value="C:Golgi apparatus"/>
    <property type="evidence" value="ECO:0007669"/>
    <property type="project" value="UniProtKB-ARBA"/>
</dbReference>
<dbReference type="InterPro" id="IPR016024">
    <property type="entry name" value="ARM-type_fold"/>
</dbReference>
<dbReference type="InterPro" id="IPR023394">
    <property type="entry name" value="Sec7_C_sf"/>
</dbReference>
<dbReference type="STRING" id="253628.A0A0D2ARM7"/>
<dbReference type="InterPro" id="IPR032691">
    <property type="entry name" value="Mon2/Sec7/BIG1-like_HUS"/>
</dbReference>
<feature type="compositionally biased region" description="Basic and acidic residues" evidence="1">
    <location>
        <begin position="1595"/>
        <end position="1613"/>
    </location>
</feature>
<dbReference type="GO" id="GO:0016192">
    <property type="term" value="P:vesicle-mediated transport"/>
    <property type="evidence" value="ECO:0007669"/>
    <property type="project" value="UniProtKB-ARBA"/>
</dbReference>
<evidence type="ECO:0000256" key="1">
    <source>
        <dbReference type="SAM" id="MobiDB-lite"/>
    </source>
</evidence>
<dbReference type="RefSeq" id="XP_016211718.1">
    <property type="nucleotide sequence ID" value="XM_016360379.1"/>
</dbReference>
<sequence>MAIRQNVAPNTAATAAPESSPLPPTLTRHAPITIAVDPVALVITECITVTSAMRKHPWWAQSSVSAILGGGPNQALPLDTNTRRVVAPVIQDEDDGGWRWGSRSKRGKEVKDNPLIAAFTKLRSDLRACKDIKSFDTPSLLHPFLQVIRSSSTSASITSLALIAVTKFLSYGVIGGDSPRLSPAMQLLAAAITHCRFPPSQQNAADEVVFMRILKLMEALISGPVGDILSDESVCSIMEAGLNMCCDPMRTQLLQRSVEIMMVSMCQVIFQRLKYLEWEAGDEPGALDDQTRATMDSVKMEPASSSVSANTNGSQTTLVADGVETNGSAKPSLDGPEREKAPLLGTEKAPQDPSSSTLDLTAGVAESGEDDGHIKPYSLPSIKELFRSLVDLLDPNAKEYTDTHRVMALRMVNVALEVAGPSIASHPSLAFLAKDTLCRHLFQLVRSENMAVLSESLRVAVTLIATCRSVLKLQQELYLDYLVSCLYPRAEIPHDPNIDPRLYEGVPLAPSSIKPIPSLQQNSSGRSTPVPVKDRARLGLEGGARKPDAKEAMVESIGALVRLPGFMTELFVNYDCEIDRHDLCADMVGLLSRNAFPDAHVWSTTNVPPLCLDALLGFVQTIDDRLDDPPVTEGLPSLEKLRQQRDLKKIIIRGTNKFNENPKAGIAFLGKEGVIENVDDPTHIARFVRSTALVDKKTLGEFLTKRENERILVAFIDLFDFSGKTVEESLREMLYTFRLPGESQLIERIITVFSKKYIEDGNHDNIANADCVLVLCYAIIMLNTDQHNPTLSKQKRMAPEDFMRNLRGTNGTDEEGKPKDFDPEYLLNIFTSIKTNEIILPEEHNNKNAYDHAWKELLVKIQSASDLTVCNTNIFDADMFAATWRPIVATLSYVFKSASEDAVFSRVFIGFAQCAHIASRHGITACLDQIVFSLSSISTLAPNLLPSTSLNTEVPTEDDKRIMVSETAVRFGRDDRAQQAAVMLFRALEGNEDFLRDGWEHIVKIMLNLFVNSLIPAHFKAISTNEFDLPPIPLHPPAAVVDREQRQAEGGLLSALSSYVSSFANDEPPEPSEQEIENTLSAVDCISECHFEDLIRRIGTLSVESLRSLVDTLLSQIPEDSSPRVIVVKSENVPPLSPRPVNKRKANAPTYDPTLVWVLELSTLLAVRDAATAAELGKDVAVALQTVLRNVADLHYVTVSRLVYYLLQLLRVSDEHDFLRAPVLLHAFAAFDDELLQHCAEPLIKGISECMHASASLRSEMATSPDFWDILHKLHAISTVAPHVFTVLEEMGNAGQSVITADNYEKTIALLDDFATAASVGAVDERRRDEALKQRGKGSKMPKPKHRDEVARGYQALSLVHSMTARVPSFIQQSHLEPGEAWTAYWSPIFRALTKQCLNPCREMRHRAFAMLQQTLLHASLVPEVGDRDREWKAIFDEILFPLIGQLLKPEVVATDLQGMAETRIQAAQILCKVFLYYIGALSEWPGLVKLWAKILQVMERLIKSGQGDTLEEAIAENTKNILLVLSSQGILVPPAENREREALWNETWKRLDRFLPDLFSEVFPEELKKPRSAAVKTSSESSVSQQNPTQTRTSLEKGDDKEVEGSEKKNES</sequence>
<evidence type="ECO:0000313" key="3">
    <source>
        <dbReference type="EMBL" id="KIW01849.1"/>
    </source>
</evidence>
<dbReference type="Gene3D" id="1.10.220.20">
    <property type="match status" value="1"/>
</dbReference>
<dbReference type="OrthoDB" id="10258608at2759"/>
<dbReference type="PROSITE" id="PS50190">
    <property type="entry name" value="SEC7"/>
    <property type="match status" value="1"/>
</dbReference>
<dbReference type="Proteomes" id="UP000053259">
    <property type="component" value="Unassembled WGS sequence"/>
</dbReference>
<proteinExistence type="predicted"/>
<accession>A0A0D2ARM7</accession>
<dbReference type="SUPFAM" id="SSF48425">
    <property type="entry name" value="Sec7 domain"/>
    <property type="match status" value="1"/>
</dbReference>
<gene>
    <name evidence="3" type="ORF">PV09_06698</name>
</gene>
<dbReference type="CDD" id="cd00171">
    <property type="entry name" value="Sec7"/>
    <property type="match status" value="1"/>
</dbReference>
<dbReference type="Pfam" id="PF23325">
    <property type="entry name" value="TPR_28"/>
    <property type="match status" value="1"/>
</dbReference>
<evidence type="ECO:0000313" key="4">
    <source>
        <dbReference type="Proteomes" id="UP000053259"/>
    </source>
</evidence>
<dbReference type="FunCoup" id="A0A0D2ARM7">
    <property type="interactions" value="981"/>
</dbReference>
<reference evidence="3 4" key="1">
    <citation type="submission" date="2015-01" db="EMBL/GenBank/DDBJ databases">
        <title>The Genome Sequence of Ochroconis gallopava CBS43764.</title>
        <authorList>
            <consortium name="The Broad Institute Genomics Platform"/>
            <person name="Cuomo C."/>
            <person name="de Hoog S."/>
            <person name="Gorbushina A."/>
            <person name="Stielow B."/>
            <person name="Teixiera M."/>
            <person name="Abouelleil A."/>
            <person name="Chapman S.B."/>
            <person name="Priest M."/>
            <person name="Young S.K."/>
            <person name="Wortman J."/>
            <person name="Nusbaum C."/>
            <person name="Birren B."/>
        </authorList>
    </citation>
    <scope>NUCLEOTIDE SEQUENCE [LARGE SCALE GENOMIC DNA]</scope>
    <source>
        <strain evidence="3 4">CBS 43764</strain>
    </source>
</reference>
<feature type="region of interest" description="Disordered" evidence="1">
    <location>
        <begin position="1571"/>
        <end position="1613"/>
    </location>
</feature>
<dbReference type="GO" id="GO:0032012">
    <property type="term" value="P:regulation of ARF protein signal transduction"/>
    <property type="evidence" value="ECO:0007669"/>
    <property type="project" value="InterPro"/>
</dbReference>
<dbReference type="PANTHER" id="PTHR10663">
    <property type="entry name" value="GUANYL-NUCLEOTIDE EXCHANGE FACTOR"/>
    <property type="match status" value="1"/>
</dbReference>
<feature type="compositionally biased region" description="Low complexity" evidence="1">
    <location>
        <begin position="8"/>
        <end position="19"/>
    </location>
</feature>
<dbReference type="InterPro" id="IPR035999">
    <property type="entry name" value="Sec7_dom_sf"/>
</dbReference>
<evidence type="ECO:0000259" key="2">
    <source>
        <dbReference type="PROSITE" id="PS50190"/>
    </source>
</evidence>